<proteinExistence type="predicted"/>
<evidence type="ECO:0008006" key="3">
    <source>
        <dbReference type="Google" id="ProtNLM"/>
    </source>
</evidence>
<dbReference type="EMBL" id="JMIH01000041">
    <property type="protein sequence ID" value="KEO71681.1"/>
    <property type="molecule type" value="Genomic_DNA"/>
</dbReference>
<gene>
    <name evidence="1" type="ORF">EL17_23275</name>
</gene>
<dbReference type="Pfam" id="PF18506">
    <property type="entry name" value="RelB-like"/>
    <property type="match status" value="1"/>
</dbReference>
<dbReference type="RefSeq" id="WP_035079719.1">
    <property type="nucleotide sequence ID" value="NZ_JMIH01000041.1"/>
</dbReference>
<evidence type="ECO:0000313" key="1">
    <source>
        <dbReference type="EMBL" id="KEO71681.1"/>
    </source>
</evidence>
<evidence type="ECO:0000313" key="2">
    <source>
        <dbReference type="Proteomes" id="UP000027821"/>
    </source>
</evidence>
<dbReference type="InterPro" id="IPR049537">
    <property type="entry name" value="RelB-like"/>
</dbReference>
<dbReference type="Proteomes" id="UP000027821">
    <property type="component" value="Unassembled WGS sequence"/>
</dbReference>
<dbReference type="OrthoDB" id="5773047at2"/>
<dbReference type="eggNOG" id="ENOG5033G81">
    <property type="taxonomic scope" value="Bacteria"/>
</dbReference>
<reference evidence="1 2" key="1">
    <citation type="submission" date="2014-04" db="EMBL/GenBank/DDBJ databases">
        <title>Characterization and application of a salt tolerant electro-active bacterium.</title>
        <authorList>
            <person name="Yang L."/>
            <person name="Wei S."/>
            <person name="Tay Q.X.M."/>
        </authorList>
    </citation>
    <scope>NUCLEOTIDE SEQUENCE [LARGE SCALE GENOMIC DNA]</scope>
    <source>
        <strain evidence="1 2">LY1</strain>
    </source>
</reference>
<protein>
    <recommendedName>
        <fullName evidence="3">Prevent-host-death protein</fullName>
    </recommendedName>
</protein>
<accession>A0A074KP28</accession>
<sequence>MRTQFITDDDGKKLAVILPIKEYNKMVDDLEELEDIKLYDAAKKGKQEFIDAEQALREIEKKRGQKQK</sequence>
<dbReference type="STRING" id="1048983.EL17_23275"/>
<keyword evidence="2" id="KW-1185">Reference proteome</keyword>
<dbReference type="AlphaFoldDB" id="A0A074KP28"/>
<name>A0A074KP28_9BACT</name>
<organism evidence="1 2">
    <name type="scientific">Anditalea andensis</name>
    <dbReference type="NCBI Taxonomy" id="1048983"/>
    <lineage>
        <taxon>Bacteria</taxon>
        <taxon>Pseudomonadati</taxon>
        <taxon>Bacteroidota</taxon>
        <taxon>Cytophagia</taxon>
        <taxon>Cytophagales</taxon>
        <taxon>Cytophagaceae</taxon>
        <taxon>Anditalea</taxon>
    </lineage>
</organism>
<comment type="caution">
    <text evidence="1">The sequence shown here is derived from an EMBL/GenBank/DDBJ whole genome shotgun (WGS) entry which is preliminary data.</text>
</comment>